<dbReference type="EMBL" id="JACVVD010000002">
    <property type="protein sequence ID" value="MBD0379577.1"/>
    <property type="molecule type" value="Genomic_DNA"/>
</dbReference>
<reference evidence="2" key="1">
    <citation type="submission" date="2020-09" db="EMBL/GenBank/DDBJ databases">
        <title>Draft Genome Sequence of Paenibacillus sp. WST5.</title>
        <authorList>
            <person name="Bao Z."/>
        </authorList>
    </citation>
    <scope>NUCLEOTIDE SEQUENCE</scope>
    <source>
        <strain evidence="2">WST5</strain>
    </source>
</reference>
<evidence type="ECO:0000256" key="1">
    <source>
        <dbReference type="SAM" id="Phobius"/>
    </source>
</evidence>
<accession>A0A926KKQ0</accession>
<dbReference type="Proteomes" id="UP000650466">
    <property type="component" value="Unassembled WGS sequence"/>
</dbReference>
<keyword evidence="1" id="KW-1133">Transmembrane helix</keyword>
<sequence>MKVKILLILGVPLLLVIAIVTYLAWPWLLIFIGIHSEPNPPRPEITYGEFPFRLEYVINGERKVIQDTLICEFDGFGADEANGKYRKWNDRLASGNSFRQPLLEVNGKAEISYYPGIARYFMGDLGHNEEFQQTIADSIVIERGGRIIKKDGRVFENDGRTVSTQFSNASEFLDKYHIKLISWDSTQPIKNTFSK</sequence>
<keyword evidence="3" id="KW-1185">Reference proteome</keyword>
<gene>
    <name evidence="2" type="ORF">ICC18_05570</name>
</gene>
<dbReference type="AlphaFoldDB" id="A0A926KKQ0"/>
<name>A0A926KKQ0_9BACL</name>
<keyword evidence="1" id="KW-0472">Membrane</keyword>
<evidence type="ECO:0000313" key="2">
    <source>
        <dbReference type="EMBL" id="MBD0379577.1"/>
    </source>
</evidence>
<evidence type="ECO:0000313" key="3">
    <source>
        <dbReference type="Proteomes" id="UP000650466"/>
    </source>
</evidence>
<keyword evidence="1" id="KW-0812">Transmembrane</keyword>
<comment type="caution">
    <text evidence="2">The sequence shown here is derived from an EMBL/GenBank/DDBJ whole genome shotgun (WGS) entry which is preliminary data.</text>
</comment>
<organism evidence="2 3">
    <name type="scientific">Paenibacillus sedimenti</name>
    <dbReference type="NCBI Taxonomy" id="2770274"/>
    <lineage>
        <taxon>Bacteria</taxon>
        <taxon>Bacillati</taxon>
        <taxon>Bacillota</taxon>
        <taxon>Bacilli</taxon>
        <taxon>Bacillales</taxon>
        <taxon>Paenibacillaceae</taxon>
        <taxon>Paenibacillus</taxon>
    </lineage>
</organism>
<protein>
    <submittedName>
        <fullName evidence="2">Uncharacterized protein</fullName>
    </submittedName>
</protein>
<feature type="transmembrane region" description="Helical" evidence="1">
    <location>
        <begin position="7"/>
        <end position="34"/>
    </location>
</feature>
<proteinExistence type="predicted"/>